<dbReference type="Pfam" id="PF12236">
    <property type="entry name" value="Head-tail_con"/>
    <property type="match status" value="1"/>
</dbReference>
<evidence type="ECO:0000256" key="2">
    <source>
        <dbReference type="ARBA" id="ARBA00022595"/>
    </source>
</evidence>
<evidence type="ECO:0000256" key="5">
    <source>
        <dbReference type="ARBA" id="ARBA00023219"/>
    </source>
</evidence>
<keyword evidence="2" id="KW-1162">Viral penetration into host cytoplasm</keyword>
<protein>
    <submittedName>
        <fullName evidence="7">Uncharacterized protein</fullName>
    </submittedName>
</protein>
<evidence type="ECO:0000256" key="1">
    <source>
        <dbReference type="ARBA" id="ARBA00004328"/>
    </source>
</evidence>
<evidence type="ECO:0000256" key="3">
    <source>
        <dbReference type="ARBA" id="ARBA00022612"/>
    </source>
</evidence>
<keyword evidence="4" id="KW-0946">Virion</keyword>
<keyword evidence="6" id="KW-1160">Virus entry into host cell</keyword>
<dbReference type="InterPro" id="IPR020991">
    <property type="entry name" value="Connector_podovirus"/>
</dbReference>
<dbReference type="AlphaFoldDB" id="D6PJU0"/>
<keyword evidence="3" id="KW-1188">Viral release from host cell</keyword>
<accession>D6PJU0</accession>
<dbReference type="GO" id="GO:0044423">
    <property type="term" value="C:virion component"/>
    <property type="evidence" value="ECO:0007669"/>
    <property type="project" value="UniProtKB-KW"/>
</dbReference>
<name>D6PJU0_9ZZZZ</name>
<comment type="subcellular location">
    <subcellularLocation>
        <location evidence="1">Virion</location>
    </subcellularLocation>
</comment>
<evidence type="ECO:0000313" key="7">
    <source>
        <dbReference type="EMBL" id="ADD95991.1"/>
    </source>
</evidence>
<reference evidence="7" key="1">
    <citation type="journal article" date="2010" name="ISME J.">
        <title>Metagenome of the Mediterranean deep chlorophyll maximum studied by direct and fosmid library 454 pyrosequencing.</title>
        <authorList>
            <person name="Ghai R."/>
            <person name="Martin-Cuadrado A.B."/>
            <person name="Molto A.G."/>
            <person name="Heredia I.G."/>
            <person name="Cabrera R."/>
            <person name="Martin J."/>
            <person name="Verdu M."/>
            <person name="Deschamps P."/>
            <person name="Moreira D."/>
            <person name="Lopez-Garcia P."/>
            <person name="Mira A."/>
            <person name="Rodriguez-Valera F."/>
        </authorList>
    </citation>
    <scope>NUCLEOTIDE SEQUENCE</scope>
</reference>
<organism evidence="7">
    <name type="scientific">uncultured organism MedDCM-OCT-S04-C1073</name>
    <dbReference type="NCBI Taxonomy" id="743607"/>
    <lineage>
        <taxon>unclassified sequences</taxon>
        <taxon>environmental samples</taxon>
    </lineage>
</organism>
<sequence length="95" mass="10993">MQPRKADVTKTRSKGDKRTELIFDGSPLQSVELLAASLHGMLTNPSTPWFSLRFKQNDMENEDEAKEWLEDATEVMYSAFNKSNFQQEYLNCIMI</sequence>
<keyword evidence="5" id="KW-0231">Viral genome packaging</keyword>
<dbReference type="EMBL" id="GU943113">
    <property type="protein sequence ID" value="ADD95991.1"/>
    <property type="molecule type" value="Genomic_DNA"/>
</dbReference>
<evidence type="ECO:0000256" key="6">
    <source>
        <dbReference type="ARBA" id="ARBA00023296"/>
    </source>
</evidence>
<evidence type="ECO:0000256" key="4">
    <source>
        <dbReference type="ARBA" id="ARBA00022844"/>
    </source>
</evidence>
<dbReference type="GO" id="GO:0046718">
    <property type="term" value="P:symbiont entry into host cell"/>
    <property type="evidence" value="ECO:0007669"/>
    <property type="project" value="UniProtKB-KW"/>
</dbReference>
<proteinExistence type="predicted"/>